<evidence type="ECO:0000313" key="1">
    <source>
        <dbReference type="EMBL" id="KAI0068557.1"/>
    </source>
</evidence>
<organism evidence="1 2">
    <name type="scientific">Artomyces pyxidatus</name>
    <dbReference type="NCBI Taxonomy" id="48021"/>
    <lineage>
        <taxon>Eukaryota</taxon>
        <taxon>Fungi</taxon>
        <taxon>Dikarya</taxon>
        <taxon>Basidiomycota</taxon>
        <taxon>Agaricomycotina</taxon>
        <taxon>Agaricomycetes</taxon>
        <taxon>Russulales</taxon>
        <taxon>Auriscalpiaceae</taxon>
        <taxon>Artomyces</taxon>
    </lineage>
</organism>
<accession>A0ACB8TJD4</accession>
<protein>
    <submittedName>
        <fullName evidence="1">Uncharacterized protein</fullName>
    </submittedName>
</protein>
<proteinExistence type="predicted"/>
<dbReference type="Proteomes" id="UP000814140">
    <property type="component" value="Unassembled WGS sequence"/>
</dbReference>
<evidence type="ECO:0000313" key="2">
    <source>
        <dbReference type="Proteomes" id="UP000814140"/>
    </source>
</evidence>
<reference evidence="1" key="1">
    <citation type="submission" date="2021-03" db="EMBL/GenBank/DDBJ databases">
        <authorList>
            <consortium name="DOE Joint Genome Institute"/>
            <person name="Ahrendt S."/>
            <person name="Looney B.P."/>
            <person name="Miyauchi S."/>
            <person name="Morin E."/>
            <person name="Drula E."/>
            <person name="Courty P.E."/>
            <person name="Chicoki N."/>
            <person name="Fauchery L."/>
            <person name="Kohler A."/>
            <person name="Kuo A."/>
            <person name="Labutti K."/>
            <person name="Pangilinan J."/>
            <person name="Lipzen A."/>
            <person name="Riley R."/>
            <person name="Andreopoulos W."/>
            <person name="He G."/>
            <person name="Johnson J."/>
            <person name="Barry K.W."/>
            <person name="Grigoriev I.V."/>
            <person name="Nagy L."/>
            <person name="Hibbett D."/>
            <person name="Henrissat B."/>
            <person name="Matheny P.B."/>
            <person name="Labbe J."/>
            <person name="Martin F."/>
        </authorList>
    </citation>
    <scope>NUCLEOTIDE SEQUENCE</scope>
    <source>
        <strain evidence="1">HHB10654</strain>
    </source>
</reference>
<sequence length="203" mass="22237">MSFPSSTPFPIQTFQSSASGTSPVALRDFLRDAISGHLTDQHSTVNTADFEQWLILLTAISDHLLNSFPPRQGGTWDAIHEKVILVDLSFEVLHLVLEKSTGLFDCASDVAETTLVNVVTLIHILYTRNDPDVSEDNVNGVPTAKRLKARAFSAAAEVFHYLGDAVGVGRKETKPTWELMKAIFLNFVGVAEGSCLSCFRTNL</sequence>
<name>A0ACB8TJD4_9AGAM</name>
<reference evidence="1" key="2">
    <citation type="journal article" date="2022" name="New Phytol.">
        <title>Evolutionary transition to the ectomycorrhizal habit in the genomes of a hyperdiverse lineage of mushroom-forming fungi.</title>
        <authorList>
            <person name="Looney B."/>
            <person name="Miyauchi S."/>
            <person name="Morin E."/>
            <person name="Drula E."/>
            <person name="Courty P.E."/>
            <person name="Kohler A."/>
            <person name="Kuo A."/>
            <person name="LaButti K."/>
            <person name="Pangilinan J."/>
            <person name="Lipzen A."/>
            <person name="Riley R."/>
            <person name="Andreopoulos W."/>
            <person name="He G."/>
            <person name="Johnson J."/>
            <person name="Nolan M."/>
            <person name="Tritt A."/>
            <person name="Barry K.W."/>
            <person name="Grigoriev I.V."/>
            <person name="Nagy L.G."/>
            <person name="Hibbett D."/>
            <person name="Henrissat B."/>
            <person name="Matheny P.B."/>
            <person name="Labbe J."/>
            <person name="Martin F.M."/>
        </authorList>
    </citation>
    <scope>NUCLEOTIDE SEQUENCE</scope>
    <source>
        <strain evidence="1">HHB10654</strain>
    </source>
</reference>
<comment type="caution">
    <text evidence="1">The sequence shown here is derived from an EMBL/GenBank/DDBJ whole genome shotgun (WGS) entry which is preliminary data.</text>
</comment>
<gene>
    <name evidence="1" type="ORF">BV25DRAFT_10790</name>
</gene>
<dbReference type="EMBL" id="MU277187">
    <property type="protein sequence ID" value="KAI0068557.1"/>
    <property type="molecule type" value="Genomic_DNA"/>
</dbReference>
<keyword evidence="2" id="KW-1185">Reference proteome</keyword>